<dbReference type="Proteomes" id="UP001195483">
    <property type="component" value="Unassembled WGS sequence"/>
</dbReference>
<dbReference type="EMBL" id="JAEAOA010000097">
    <property type="protein sequence ID" value="KAK3596479.1"/>
    <property type="molecule type" value="Genomic_DNA"/>
</dbReference>
<gene>
    <name evidence="1" type="ORF">CHS0354_000949</name>
</gene>
<evidence type="ECO:0000313" key="1">
    <source>
        <dbReference type="EMBL" id="KAK3596479.1"/>
    </source>
</evidence>
<feature type="non-terminal residue" evidence="1">
    <location>
        <position position="61"/>
    </location>
</feature>
<dbReference type="AlphaFoldDB" id="A0AAE0SRL1"/>
<sequence length="61" mass="7258">MDIKIHSNQQHGQIDTLRPTAWTNRYTQTNSMDKYIHSDQQHGQIDTLRPTAWTNRYTQTN</sequence>
<comment type="caution">
    <text evidence="1">The sequence shown here is derived from an EMBL/GenBank/DDBJ whole genome shotgun (WGS) entry which is preliminary data.</text>
</comment>
<reference evidence="1" key="2">
    <citation type="journal article" date="2021" name="Genome Biol. Evol.">
        <title>Developing a high-quality reference genome for a parasitic bivalve with doubly uniparental inheritance (Bivalvia: Unionida).</title>
        <authorList>
            <person name="Smith C.H."/>
        </authorList>
    </citation>
    <scope>NUCLEOTIDE SEQUENCE</scope>
    <source>
        <strain evidence="1">CHS0354</strain>
        <tissue evidence="1">Mantle</tissue>
    </source>
</reference>
<reference evidence="1" key="1">
    <citation type="journal article" date="2021" name="Genome Biol. Evol.">
        <title>A High-Quality Reference Genome for a Parasitic Bivalve with Doubly Uniparental Inheritance (Bivalvia: Unionida).</title>
        <authorList>
            <person name="Smith C.H."/>
        </authorList>
    </citation>
    <scope>NUCLEOTIDE SEQUENCE</scope>
    <source>
        <strain evidence="1">CHS0354</strain>
    </source>
</reference>
<keyword evidence="2" id="KW-1185">Reference proteome</keyword>
<organism evidence="1 2">
    <name type="scientific">Potamilus streckersoni</name>
    <dbReference type="NCBI Taxonomy" id="2493646"/>
    <lineage>
        <taxon>Eukaryota</taxon>
        <taxon>Metazoa</taxon>
        <taxon>Spiralia</taxon>
        <taxon>Lophotrochozoa</taxon>
        <taxon>Mollusca</taxon>
        <taxon>Bivalvia</taxon>
        <taxon>Autobranchia</taxon>
        <taxon>Heteroconchia</taxon>
        <taxon>Palaeoheterodonta</taxon>
        <taxon>Unionida</taxon>
        <taxon>Unionoidea</taxon>
        <taxon>Unionidae</taxon>
        <taxon>Ambleminae</taxon>
        <taxon>Lampsilini</taxon>
        <taxon>Potamilus</taxon>
    </lineage>
</organism>
<name>A0AAE0SRL1_9BIVA</name>
<proteinExistence type="predicted"/>
<accession>A0AAE0SRL1</accession>
<protein>
    <submittedName>
        <fullName evidence="1">Uncharacterized protein</fullName>
    </submittedName>
</protein>
<evidence type="ECO:0000313" key="2">
    <source>
        <dbReference type="Proteomes" id="UP001195483"/>
    </source>
</evidence>
<reference evidence="1" key="3">
    <citation type="submission" date="2023-05" db="EMBL/GenBank/DDBJ databases">
        <authorList>
            <person name="Smith C.H."/>
        </authorList>
    </citation>
    <scope>NUCLEOTIDE SEQUENCE</scope>
    <source>
        <strain evidence="1">CHS0354</strain>
        <tissue evidence="1">Mantle</tissue>
    </source>
</reference>